<proteinExistence type="predicted"/>
<dbReference type="SUPFAM" id="SSF50199">
    <property type="entry name" value="Staphylococcal nuclease"/>
    <property type="match status" value="1"/>
</dbReference>
<feature type="chain" id="PRO_5016744859" evidence="1">
    <location>
        <begin position="37"/>
        <end position="161"/>
    </location>
</feature>
<accession>A0A367W1X4</accession>
<dbReference type="Gene3D" id="2.40.50.90">
    <property type="match status" value="1"/>
</dbReference>
<evidence type="ECO:0000313" key="3">
    <source>
        <dbReference type="EMBL" id="RCK33714.1"/>
    </source>
</evidence>
<dbReference type="InterPro" id="IPR016071">
    <property type="entry name" value="Staphylococal_nuclease_OB-fold"/>
</dbReference>
<keyword evidence="1" id="KW-0732">Signal</keyword>
<gene>
    <name evidence="3" type="ORF">TH19_17565</name>
</gene>
<dbReference type="Proteomes" id="UP000253226">
    <property type="component" value="Unassembled WGS sequence"/>
</dbReference>
<dbReference type="AlphaFoldDB" id="A0A367W1X4"/>
<comment type="caution">
    <text evidence="3">The sequence shown here is derived from an EMBL/GenBank/DDBJ whole genome shotgun (WGS) entry which is preliminary data.</text>
</comment>
<feature type="domain" description="TNase-like" evidence="2">
    <location>
        <begin position="53"/>
        <end position="161"/>
    </location>
</feature>
<name>A0A367W1X4_9PROT</name>
<evidence type="ECO:0000259" key="2">
    <source>
        <dbReference type="PROSITE" id="PS50830"/>
    </source>
</evidence>
<organism evidence="3 4">
    <name type="scientific">Thalassospira profundimaris</name>
    <dbReference type="NCBI Taxonomy" id="502049"/>
    <lineage>
        <taxon>Bacteria</taxon>
        <taxon>Pseudomonadati</taxon>
        <taxon>Pseudomonadota</taxon>
        <taxon>Alphaproteobacteria</taxon>
        <taxon>Rhodospirillales</taxon>
        <taxon>Thalassospiraceae</taxon>
        <taxon>Thalassospira</taxon>
    </lineage>
</organism>
<dbReference type="Pfam" id="PF00565">
    <property type="entry name" value="SNase"/>
    <property type="match status" value="1"/>
</dbReference>
<dbReference type="EMBL" id="JPWF01000012">
    <property type="protein sequence ID" value="RCK33714.1"/>
    <property type="molecule type" value="Genomic_DNA"/>
</dbReference>
<protein>
    <submittedName>
        <fullName evidence="3">Nuclease</fullName>
    </submittedName>
</protein>
<reference evidence="3 4" key="1">
    <citation type="submission" date="2014-07" db="EMBL/GenBank/DDBJ databases">
        <title>Draft genome sequence of Thalassospira profundimaris 35.</title>
        <authorList>
            <person name="Lai Q."/>
            <person name="Shao Z."/>
        </authorList>
    </citation>
    <scope>NUCLEOTIDE SEQUENCE [LARGE SCALE GENOMIC DNA]</scope>
    <source>
        <strain evidence="3 4">35</strain>
    </source>
</reference>
<evidence type="ECO:0000313" key="4">
    <source>
        <dbReference type="Proteomes" id="UP000253226"/>
    </source>
</evidence>
<feature type="signal peptide" evidence="1">
    <location>
        <begin position="1"/>
        <end position="36"/>
    </location>
</feature>
<dbReference type="InterPro" id="IPR035437">
    <property type="entry name" value="SNase_OB-fold_sf"/>
</dbReference>
<sequence length="161" mass="17732">MTKNAFPIRTKSRRLMTIAAIAAIGSSALPVLPAQAACYDWPLREYRGEFAYDGDTIYVAVPGLPGEIANMSVRVRGVDTPGIRGSCESEKQLAQQARDYARQRLKSAKAVEFCEPEWGRYGGRVVATVRIDGSPLDLELINNGLARPYDGKTKRQPWCQG</sequence>
<dbReference type="SMART" id="SM00318">
    <property type="entry name" value="SNc"/>
    <property type="match status" value="1"/>
</dbReference>
<evidence type="ECO:0000256" key="1">
    <source>
        <dbReference type="SAM" id="SignalP"/>
    </source>
</evidence>
<dbReference type="PROSITE" id="PS50830">
    <property type="entry name" value="TNASE_3"/>
    <property type="match status" value="1"/>
</dbReference>